<name>A0A2H9T8G4_9ZZZZ</name>
<evidence type="ECO:0000256" key="1">
    <source>
        <dbReference type="ARBA" id="ARBA00004141"/>
    </source>
</evidence>
<dbReference type="GO" id="GO:0000271">
    <property type="term" value="P:polysaccharide biosynthetic process"/>
    <property type="evidence" value="ECO:0007669"/>
    <property type="project" value="InterPro"/>
</dbReference>
<feature type="transmembrane region" description="Helical" evidence="6">
    <location>
        <begin position="34"/>
        <end position="51"/>
    </location>
</feature>
<dbReference type="InterPro" id="IPR007267">
    <property type="entry name" value="GtrA_DPMS_TM"/>
</dbReference>
<comment type="similarity">
    <text evidence="2">Belongs to the GtrA family.</text>
</comment>
<evidence type="ECO:0000256" key="2">
    <source>
        <dbReference type="ARBA" id="ARBA00009399"/>
    </source>
</evidence>
<sequence>MPRIIKFLIVGATAACVHLCVLAFFVNIVELSSYLGNAIAFMVAFFVSYQGQSRWTFNDQSHGTFASAFRFLVVQLLCSFVLNQGGYAILLTFHIHYLLASFIVLATVPVVTYLLSKYWAFKP</sequence>
<dbReference type="PANTHER" id="PTHR38459:SF1">
    <property type="entry name" value="PROPHAGE BACTOPRENOL-LINKED GLUCOSE TRANSLOCASE HOMOLOG"/>
    <property type="match status" value="1"/>
</dbReference>
<feature type="transmembrane region" description="Helical" evidence="6">
    <location>
        <begin position="94"/>
        <end position="115"/>
    </location>
</feature>
<accession>A0A2H9T8G4</accession>
<evidence type="ECO:0000256" key="3">
    <source>
        <dbReference type="ARBA" id="ARBA00022692"/>
    </source>
</evidence>
<reference evidence="8" key="1">
    <citation type="journal article" date="2017" name="Appl. Environ. Microbiol.">
        <title>Molecular characterization of an Endozoicomonas-like organism causing infection in king scallop Pecten maximus L.</title>
        <authorList>
            <person name="Cano I."/>
            <person name="van Aerle R."/>
            <person name="Ross S."/>
            <person name="Verner-Jeffreys D.W."/>
            <person name="Paley R.K."/>
            <person name="Rimmer G."/>
            <person name="Ryder D."/>
            <person name="Hooper P."/>
            <person name="Stone D."/>
            <person name="Feist S.W."/>
        </authorList>
    </citation>
    <scope>NUCLEOTIDE SEQUENCE</scope>
</reference>
<comment type="caution">
    <text evidence="8">The sequence shown here is derived from an EMBL/GenBank/DDBJ whole genome shotgun (WGS) entry which is preliminary data.</text>
</comment>
<keyword evidence="5 6" id="KW-0472">Membrane</keyword>
<gene>
    <name evidence="8" type="ORF">CI610_01579</name>
</gene>
<dbReference type="GO" id="GO:0005886">
    <property type="term" value="C:plasma membrane"/>
    <property type="evidence" value="ECO:0007669"/>
    <property type="project" value="TreeGrafter"/>
</dbReference>
<dbReference type="Pfam" id="PF04138">
    <property type="entry name" value="GtrA_DPMS_TM"/>
    <property type="match status" value="1"/>
</dbReference>
<dbReference type="InterPro" id="IPR051401">
    <property type="entry name" value="GtrA_CellWall_Glycosyl"/>
</dbReference>
<feature type="transmembrane region" description="Helical" evidence="6">
    <location>
        <begin position="7"/>
        <end position="28"/>
    </location>
</feature>
<evidence type="ECO:0000313" key="8">
    <source>
        <dbReference type="EMBL" id="PJE79448.1"/>
    </source>
</evidence>
<dbReference type="PANTHER" id="PTHR38459">
    <property type="entry name" value="PROPHAGE BACTOPRENOL-LINKED GLUCOSE TRANSLOCASE HOMOLOG"/>
    <property type="match status" value="1"/>
</dbReference>
<proteinExistence type="inferred from homology"/>
<feature type="domain" description="GtrA/DPMS transmembrane" evidence="7">
    <location>
        <begin position="6"/>
        <end position="121"/>
    </location>
</feature>
<feature type="transmembrane region" description="Helical" evidence="6">
    <location>
        <begin position="63"/>
        <end position="82"/>
    </location>
</feature>
<protein>
    <recommendedName>
        <fullName evidence="7">GtrA/DPMS transmembrane domain-containing protein</fullName>
    </recommendedName>
</protein>
<dbReference type="AlphaFoldDB" id="A0A2H9T8G4"/>
<comment type="subcellular location">
    <subcellularLocation>
        <location evidence="1">Membrane</location>
        <topology evidence="1">Multi-pass membrane protein</topology>
    </subcellularLocation>
</comment>
<keyword evidence="3 6" id="KW-0812">Transmembrane</keyword>
<keyword evidence="4 6" id="KW-1133">Transmembrane helix</keyword>
<evidence type="ECO:0000259" key="7">
    <source>
        <dbReference type="Pfam" id="PF04138"/>
    </source>
</evidence>
<dbReference type="EMBL" id="NSIT01000068">
    <property type="protein sequence ID" value="PJE79448.1"/>
    <property type="molecule type" value="Genomic_DNA"/>
</dbReference>
<organism evidence="8">
    <name type="scientific">invertebrate metagenome</name>
    <dbReference type="NCBI Taxonomy" id="1711999"/>
    <lineage>
        <taxon>unclassified sequences</taxon>
        <taxon>metagenomes</taxon>
        <taxon>organismal metagenomes</taxon>
    </lineage>
</organism>
<evidence type="ECO:0000256" key="5">
    <source>
        <dbReference type="ARBA" id="ARBA00023136"/>
    </source>
</evidence>
<evidence type="ECO:0000256" key="6">
    <source>
        <dbReference type="SAM" id="Phobius"/>
    </source>
</evidence>
<evidence type="ECO:0000256" key="4">
    <source>
        <dbReference type="ARBA" id="ARBA00022989"/>
    </source>
</evidence>